<evidence type="ECO:0000259" key="3">
    <source>
        <dbReference type="Pfam" id="PF01979"/>
    </source>
</evidence>
<dbReference type="InterPro" id="IPR011059">
    <property type="entry name" value="Metal-dep_hydrolase_composite"/>
</dbReference>
<dbReference type="GO" id="GO:0102127">
    <property type="term" value="F:8-oxoguanine deaminase activity"/>
    <property type="evidence" value="ECO:0007669"/>
    <property type="project" value="UniProtKB-EC"/>
</dbReference>
<evidence type="ECO:0000313" key="5">
    <source>
        <dbReference type="Proteomes" id="UP000598996"/>
    </source>
</evidence>
<reference evidence="4 5" key="1">
    <citation type="submission" date="2021-01" db="EMBL/GenBank/DDBJ databases">
        <title>Actinoplanes sp. nov. LDG1-01 isolated from lichen.</title>
        <authorList>
            <person name="Saeng-In P."/>
            <person name="Phongsopitanun W."/>
            <person name="Kanchanasin P."/>
            <person name="Yuki M."/>
            <person name="Kudo T."/>
            <person name="Ohkuma M."/>
            <person name="Tanasupawat S."/>
        </authorList>
    </citation>
    <scope>NUCLEOTIDE SEQUENCE [LARGE SCALE GENOMIC DNA]</scope>
    <source>
        <strain evidence="4 5">LDG1-01</strain>
    </source>
</reference>
<feature type="region of interest" description="Disordered" evidence="2">
    <location>
        <begin position="37"/>
        <end position="75"/>
    </location>
</feature>
<dbReference type="PANTHER" id="PTHR43794">
    <property type="entry name" value="AMINOHYDROLASE SSNA-RELATED"/>
    <property type="match status" value="1"/>
</dbReference>
<keyword evidence="5" id="KW-1185">Reference proteome</keyword>
<feature type="domain" description="Amidohydrolase-related" evidence="3">
    <location>
        <begin position="81"/>
        <end position="418"/>
    </location>
</feature>
<dbReference type="EMBL" id="JAENHO010000024">
    <property type="protein sequence ID" value="MBL7261895.1"/>
    <property type="molecule type" value="Genomic_DNA"/>
</dbReference>
<comment type="caution">
    <text evidence="4">The sequence shown here is derived from an EMBL/GenBank/DDBJ whole genome shotgun (WGS) entry which is preliminary data.</text>
</comment>
<dbReference type="Gene3D" id="3.20.20.140">
    <property type="entry name" value="Metal-dependent hydrolases"/>
    <property type="match status" value="1"/>
</dbReference>
<dbReference type="Proteomes" id="UP000598996">
    <property type="component" value="Unassembled WGS sequence"/>
</dbReference>
<dbReference type="SUPFAM" id="SSF51556">
    <property type="entry name" value="Metallo-dependent hydrolases"/>
    <property type="match status" value="1"/>
</dbReference>
<proteinExistence type="predicted"/>
<dbReference type="NCBIfam" id="NF006055">
    <property type="entry name" value="PRK08203.1"/>
    <property type="match status" value="1"/>
</dbReference>
<gene>
    <name evidence="4" type="ORF">JKJ07_47260</name>
</gene>
<accession>A0ABS1W598</accession>
<dbReference type="PANTHER" id="PTHR43794:SF11">
    <property type="entry name" value="AMIDOHYDROLASE-RELATED DOMAIN-CONTAINING PROTEIN"/>
    <property type="match status" value="1"/>
</dbReference>
<evidence type="ECO:0000313" key="4">
    <source>
        <dbReference type="EMBL" id="MBL7261895.1"/>
    </source>
</evidence>
<evidence type="ECO:0000256" key="1">
    <source>
        <dbReference type="ARBA" id="ARBA00022801"/>
    </source>
</evidence>
<dbReference type="SUPFAM" id="SSF51338">
    <property type="entry name" value="Composite domain of metallo-dependent hydrolases"/>
    <property type="match status" value="1"/>
</dbReference>
<dbReference type="InterPro" id="IPR032466">
    <property type="entry name" value="Metal_Hydrolase"/>
</dbReference>
<dbReference type="InterPro" id="IPR050287">
    <property type="entry name" value="MTA/SAH_deaminase"/>
</dbReference>
<name>A0ABS1W598_9ACTN</name>
<dbReference type="RefSeq" id="WP_203078453.1">
    <property type="nucleotide sequence ID" value="NZ_JAENHO010000024.1"/>
</dbReference>
<dbReference type="CDD" id="cd01298">
    <property type="entry name" value="ATZ_TRZ_like"/>
    <property type="match status" value="1"/>
</dbReference>
<protein>
    <submittedName>
        <fullName evidence="4">8-oxoguanine deaminase</fullName>
        <ecNumber evidence="4">3.5.4.32</ecNumber>
    </submittedName>
</protein>
<sequence>MIVIENVAVATVDASDTYHADGHVVIGADGRITAVGAGPAPNGPPGGAGALGGAGTPGGAGAPGGEGTPGEVRRVDGSGCLVTPGLINTHHHLYQWATRGLAVDETLFGWLTTLYPIWGRLDAEIVGAAAGAGLGWLALSGCTTSMDHHYVFPRDGGDVLEAEIEAARRVGLRFHPTRGSMDLGRKDGGLPPDNIVESTEDALLATEKAIDRWHDPSPGAMLRIAVAPCSPFSVTERLMSEAAELARRKGVRLHTHLAETDDEEDFCRERFGCTPVEYAERLGWLGDDVWLAHGVHLDDSAIAKLGATGTGVAHCPSSNARLGAGAARVRELLDHRVPVGLGVDGSASQEAAHLGEELRQALYTARIRGGPAAMNAREALRLATMGGARCLGRQDELGSLEPGKLADLVVWRLDGLGHAGIDDKLAALVLGPAAPVELALVGGRPVVERADLVHADAETLAREAVRAHRRLLDSDR</sequence>
<dbReference type="Gene3D" id="2.30.40.10">
    <property type="entry name" value="Urease, subunit C, domain 1"/>
    <property type="match status" value="1"/>
</dbReference>
<dbReference type="EC" id="3.5.4.32" evidence="4"/>
<dbReference type="Pfam" id="PF01979">
    <property type="entry name" value="Amidohydro_1"/>
    <property type="match status" value="1"/>
</dbReference>
<feature type="compositionally biased region" description="Gly residues" evidence="2">
    <location>
        <begin position="45"/>
        <end position="68"/>
    </location>
</feature>
<organism evidence="4 5">
    <name type="scientific">Paractinoplanes lichenicola</name>
    <dbReference type="NCBI Taxonomy" id="2802976"/>
    <lineage>
        <taxon>Bacteria</taxon>
        <taxon>Bacillati</taxon>
        <taxon>Actinomycetota</taxon>
        <taxon>Actinomycetes</taxon>
        <taxon>Micromonosporales</taxon>
        <taxon>Micromonosporaceae</taxon>
        <taxon>Paractinoplanes</taxon>
    </lineage>
</organism>
<dbReference type="InterPro" id="IPR006680">
    <property type="entry name" value="Amidohydro-rel"/>
</dbReference>
<keyword evidence="1 4" id="KW-0378">Hydrolase</keyword>
<evidence type="ECO:0000256" key="2">
    <source>
        <dbReference type="SAM" id="MobiDB-lite"/>
    </source>
</evidence>